<dbReference type="InterPro" id="IPR000639">
    <property type="entry name" value="Epox_hydrolase-like"/>
</dbReference>
<dbReference type="AlphaFoldDB" id="A0A1X1YBG1"/>
<dbReference type="InterPro" id="IPR000073">
    <property type="entry name" value="AB_hydrolase_1"/>
</dbReference>
<protein>
    <submittedName>
        <fullName evidence="2">Alpha/beta hydrolase</fullName>
    </submittedName>
</protein>
<dbReference type="PANTHER" id="PTHR43689">
    <property type="entry name" value="HYDROLASE"/>
    <property type="match status" value="1"/>
</dbReference>
<dbReference type="OrthoDB" id="9770427at2"/>
<dbReference type="GO" id="GO:0016787">
    <property type="term" value="F:hydrolase activity"/>
    <property type="evidence" value="ECO:0007669"/>
    <property type="project" value="UniProtKB-KW"/>
</dbReference>
<dbReference type="SUPFAM" id="SSF53474">
    <property type="entry name" value="alpha/beta-Hydrolases"/>
    <property type="match status" value="1"/>
</dbReference>
<keyword evidence="2" id="KW-0378">Hydrolase</keyword>
<feature type="domain" description="AB hydrolase-1" evidence="1">
    <location>
        <begin position="26"/>
        <end position="268"/>
    </location>
</feature>
<proteinExistence type="predicted"/>
<dbReference type="EMBL" id="LQPG01000036">
    <property type="protein sequence ID" value="ORW08386.1"/>
    <property type="molecule type" value="Genomic_DNA"/>
</dbReference>
<sequence>MIDEARASYAGMATRALSVPGEGAPVVLLHGYADSADTWRGVLTKLAAADRRAVAVDLPGFGQADRRRPGPMVPQFDAFVDAVLAEYGPAVLVGNSLGAATAIRAAARGGESVRGLVAMDDPLNTQQLAARLARRYAVPDGLWWALSRLPVPPRVLRSAARRVVPGMIYGPGVRPDPEVIAYWERTASRFPDLVRLGRSGLQYARETADGHRRLRLDCPTVIVHGACDRVIPLHASRALHQQFPGSELVVLPRSGHCPQLDDPDEVVRIILSLDRGDDVEVGLSETVK</sequence>
<dbReference type="PANTHER" id="PTHR43689:SF8">
    <property type="entry name" value="ALPHA_BETA-HYDROLASES SUPERFAMILY PROTEIN"/>
    <property type="match status" value="1"/>
</dbReference>
<evidence type="ECO:0000313" key="2">
    <source>
        <dbReference type="EMBL" id="ORW08386.1"/>
    </source>
</evidence>
<comment type="caution">
    <text evidence="2">The sequence shown here is derived from an EMBL/GenBank/DDBJ whole genome shotgun (WGS) entry which is preliminary data.</text>
</comment>
<dbReference type="Gene3D" id="3.40.50.1820">
    <property type="entry name" value="alpha/beta hydrolase"/>
    <property type="match status" value="1"/>
</dbReference>
<dbReference type="Pfam" id="PF12697">
    <property type="entry name" value="Abhydrolase_6"/>
    <property type="match status" value="1"/>
</dbReference>
<dbReference type="Proteomes" id="UP000193866">
    <property type="component" value="Unassembled WGS sequence"/>
</dbReference>
<organism evidence="2 3">
    <name type="scientific">Mycolicibacter longobardus</name>
    <dbReference type="NCBI Taxonomy" id="1108812"/>
    <lineage>
        <taxon>Bacteria</taxon>
        <taxon>Bacillati</taxon>
        <taxon>Actinomycetota</taxon>
        <taxon>Actinomycetes</taxon>
        <taxon>Mycobacteriales</taxon>
        <taxon>Mycobacteriaceae</taxon>
        <taxon>Mycolicibacter</taxon>
    </lineage>
</organism>
<dbReference type="RefSeq" id="WP_085266209.1">
    <property type="nucleotide sequence ID" value="NZ_JACKVG010000012.1"/>
</dbReference>
<evidence type="ECO:0000313" key="3">
    <source>
        <dbReference type="Proteomes" id="UP000193866"/>
    </source>
</evidence>
<reference evidence="2 3" key="1">
    <citation type="submission" date="2016-01" db="EMBL/GenBank/DDBJ databases">
        <title>The new phylogeny of the genus Mycobacterium.</title>
        <authorList>
            <person name="Tarcisio F."/>
            <person name="Conor M."/>
            <person name="Antonella G."/>
            <person name="Elisabetta G."/>
            <person name="Giulia F.S."/>
            <person name="Sara T."/>
            <person name="Anna F."/>
            <person name="Clotilde B."/>
            <person name="Roberto B."/>
            <person name="Veronica D.S."/>
            <person name="Fabio R."/>
            <person name="Monica P."/>
            <person name="Olivier J."/>
            <person name="Enrico T."/>
            <person name="Nicola S."/>
        </authorList>
    </citation>
    <scope>NUCLEOTIDE SEQUENCE [LARGE SCALE GENOMIC DNA]</scope>
    <source>
        <strain evidence="2 3">DSM 45394</strain>
    </source>
</reference>
<name>A0A1X1YBG1_9MYCO</name>
<dbReference type="PRINTS" id="PR00412">
    <property type="entry name" value="EPOXHYDRLASE"/>
</dbReference>
<dbReference type="InterPro" id="IPR029058">
    <property type="entry name" value="AB_hydrolase_fold"/>
</dbReference>
<evidence type="ECO:0000259" key="1">
    <source>
        <dbReference type="Pfam" id="PF12697"/>
    </source>
</evidence>
<keyword evidence="3" id="KW-1185">Reference proteome</keyword>
<dbReference type="PRINTS" id="PR00111">
    <property type="entry name" value="ABHYDROLASE"/>
</dbReference>
<gene>
    <name evidence="2" type="ORF">AWC16_19395</name>
</gene>
<accession>A0A1X1YBG1</accession>
<dbReference type="STRING" id="1108812.AWC16_19395"/>